<keyword evidence="5" id="KW-0560">Oxidoreductase</keyword>
<proteinExistence type="predicted"/>
<evidence type="ECO:0000256" key="3">
    <source>
        <dbReference type="ARBA" id="ARBA00022896"/>
    </source>
</evidence>
<name>A0A443QG43_9ACAR</name>
<dbReference type="GO" id="GO:0008198">
    <property type="term" value="F:ferrous iron binding"/>
    <property type="evidence" value="ECO:0007669"/>
    <property type="project" value="TreeGrafter"/>
</dbReference>
<feature type="domain" description="Fe2OG dioxygenase" evidence="9">
    <location>
        <begin position="183"/>
        <end position="281"/>
    </location>
</feature>
<evidence type="ECO:0000256" key="5">
    <source>
        <dbReference type="ARBA" id="ARBA00023002"/>
    </source>
</evidence>
<evidence type="ECO:0000259" key="9">
    <source>
        <dbReference type="PROSITE" id="PS51471"/>
    </source>
</evidence>
<keyword evidence="11" id="KW-1185">Reference proteome</keyword>
<sequence length="318" mass="35992">RVVLDLSAVRIEANSSTRASVPLLSHCSLKQTQSEMNVNEAANGAQSEVSSGEQLAINGIHGPSMFGRTYGEWLNGVCIQVLKDMNEFGICVIDHFIGAERGELILNQVKSLYDLGVFREGQTVSRRSDGSMQQIRGDKTVWVEGTEACCDQIGFLVQTFDSIVMCCNKMQNNGQFSKYNINMRTKAMVACYPGNGTRYVKHVDNPNQDGRCITCIYYLNKNWDVQKDGGLLRLFPVGQNRVADIAPLFDRAIFFWSDRRNPHEVQPALATRFAITVWYFDSEERKKAIERYRQQRISLNSAANHFELRRLDTTTHSK</sequence>
<dbReference type="GO" id="GO:0031418">
    <property type="term" value="F:L-ascorbic acid binding"/>
    <property type="evidence" value="ECO:0007669"/>
    <property type="project" value="UniProtKB-KW"/>
</dbReference>
<evidence type="ECO:0000256" key="6">
    <source>
        <dbReference type="ARBA" id="ARBA00023004"/>
    </source>
</evidence>
<dbReference type="EC" id="1.14.11.29" evidence="7"/>
<reference evidence="10 11" key="1">
    <citation type="journal article" date="2018" name="Gigascience">
        <title>Genomes of trombidid mites reveal novel predicted allergens and laterally-transferred genes associated with secondary metabolism.</title>
        <authorList>
            <person name="Dong X."/>
            <person name="Chaisiri K."/>
            <person name="Xia D."/>
            <person name="Armstrong S.D."/>
            <person name="Fang Y."/>
            <person name="Donnelly M.J."/>
            <person name="Kadowaki T."/>
            <person name="McGarry J.W."/>
            <person name="Darby A.C."/>
            <person name="Makepeace B.L."/>
        </authorList>
    </citation>
    <scope>NUCLEOTIDE SEQUENCE [LARGE SCALE GENOMIC DNA]</scope>
    <source>
        <strain evidence="10">UoL-WK</strain>
    </source>
</reference>
<dbReference type="STRING" id="1965070.A0A443QG43"/>
<dbReference type="InterPro" id="IPR006620">
    <property type="entry name" value="Pro_4_hyd_alph"/>
</dbReference>
<organism evidence="10 11">
    <name type="scientific">Dinothrombium tinctorium</name>
    <dbReference type="NCBI Taxonomy" id="1965070"/>
    <lineage>
        <taxon>Eukaryota</taxon>
        <taxon>Metazoa</taxon>
        <taxon>Ecdysozoa</taxon>
        <taxon>Arthropoda</taxon>
        <taxon>Chelicerata</taxon>
        <taxon>Arachnida</taxon>
        <taxon>Acari</taxon>
        <taxon>Acariformes</taxon>
        <taxon>Trombidiformes</taxon>
        <taxon>Prostigmata</taxon>
        <taxon>Anystina</taxon>
        <taxon>Parasitengona</taxon>
        <taxon>Trombidioidea</taxon>
        <taxon>Trombidiidae</taxon>
        <taxon>Dinothrombium</taxon>
    </lineage>
</organism>
<evidence type="ECO:0000256" key="8">
    <source>
        <dbReference type="ARBA" id="ARBA00049134"/>
    </source>
</evidence>
<evidence type="ECO:0000313" key="10">
    <source>
        <dbReference type="EMBL" id="RWS01989.1"/>
    </source>
</evidence>
<dbReference type="InterPro" id="IPR044862">
    <property type="entry name" value="Pro_4_hyd_alph_FE2OG_OXY"/>
</dbReference>
<comment type="caution">
    <text evidence="10">The sequence shown here is derived from an EMBL/GenBank/DDBJ whole genome shotgun (WGS) entry which is preliminary data.</text>
</comment>
<evidence type="ECO:0000256" key="4">
    <source>
        <dbReference type="ARBA" id="ARBA00022964"/>
    </source>
</evidence>
<keyword evidence="2" id="KW-0479">Metal-binding</keyword>
<dbReference type="PANTHER" id="PTHR12907">
    <property type="entry name" value="EGL NINE HOMOLOG-RELATED"/>
    <property type="match status" value="1"/>
</dbReference>
<gene>
    <name evidence="10" type="ORF">B4U79_12913</name>
</gene>
<dbReference type="InterPro" id="IPR005123">
    <property type="entry name" value="Oxoglu/Fe-dep_dioxygenase_dom"/>
</dbReference>
<dbReference type="Gene3D" id="2.60.120.620">
    <property type="entry name" value="q2cbj1_9rhob like domain"/>
    <property type="match status" value="1"/>
</dbReference>
<comment type="cofactor">
    <cofactor evidence="1">
        <name>L-ascorbate</name>
        <dbReference type="ChEBI" id="CHEBI:38290"/>
    </cofactor>
</comment>
<keyword evidence="4" id="KW-0223">Dioxygenase</keyword>
<dbReference type="InterPro" id="IPR051559">
    <property type="entry name" value="HIF_prolyl_hydroxylases"/>
</dbReference>
<keyword evidence="6" id="KW-0408">Iron</keyword>
<dbReference type="Proteomes" id="UP000285301">
    <property type="component" value="Unassembled WGS sequence"/>
</dbReference>
<dbReference type="EMBL" id="NCKU01008323">
    <property type="protein sequence ID" value="RWS01989.1"/>
    <property type="molecule type" value="Genomic_DNA"/>
</dbReference>
<evidence type="ECO:0000256" key="2">
    <source>
        <dbReference type="ARBA" id="ARBA00022723"/>
    </source>
</evidence>
<dbReference type="SMART" id="SM00702">
    <property type="entry name" value="P4Hc"/>
    <property type="match status" value="1"/>
</dbReference>
<dbReference type="GO" id="GO:0160082">
    <property type="term" value="F:hypoxia-inducible factor-proline dioxygenase activity"/>
    <property type="evidence" value="ECO:0007669"/>
    <property type="project" value="UniProtKB-EC"/>
</dbReference>
<protein>
    <recommendedName>
        <fullName evidence="7">hypoxia-inducible factor-proline dioxygenase</fullName>
        <ecNumber evidence="7">1.14.11.29</ecNumber>
    </recommendedName>
</protein>
<dbReference type="OrthoDB" id="76265at2759"/>
<accession>A0A443QG43</accession>
<comment type="catalytic activity">
    <reaction evidence="8">
        <text>L-prolyl-[hypoxia-inducible factor alpha subunit] + 2-oxoglutarate + O2 = trans-4-hydroxy-L-prolyl-[hypoxia-inducible factor alpha subunit] + succinate + CO2</text>
        <dbReference type="Rhea" id="RHEA:48400"/>
        <dbReference type="Rhea" id="RHEA-COMP:12093"/>
        <dbReference type="Rhea" id="RHEA-COMP:12094"/>
        <dbReference type="ChEBI" id="CHEBI:15379"/>
        <dbReference type="ChEBI" id="CHEBI:16526"/>
        <dbReference type="ChEBI" id="CHEBI:16810"/>
        <dbReference type="ChEBI" id="CHEBI:30031"/>
        <dbReference type="ChEBI" id="CHEBI:50342"/>
        <dbReference type="ChEBI" id="CHEBI:61965"/>
        <dbReference type="EC" id="1.14.11.29"/>
    </reaction>
</comment>
<dbReference type="AlphaFoldDB" id="A0A443QG43"/>
<dbReference type="PANTHER" id="PTHR12907:SF26">
    <property type="entry name" value="HIF PROLYL HYDROXYLASE, ISOFORM C"/>
    <property type="match status" value="1"/>
</dbReference>
<feature type="non-terminal residue" evidence="10">
    <location>
        <position position="1"/>
    </location>
</feature>
<evidence type="ECO:0000256" key="1">
    <source>
        <dbReference type="ARBA" id="ARBA00001961"/>
    </source>
</evidence>
<keyword evidence="3" id="KW-0847">Vitamin C</keyword>
<dbReference type="Pfam" id="PF13640">
    <property type="entry name" value="2OG-FeII_Oxy_3"/>
    <property type="match status" value="1"/>
</dbReference>
<evidence type="ECO:0000313" key="11">
    <source>
        <dbReference type="Proteomes" id="UP000285301"/>
    </source>
</evidence>
<dbReference type="GO" id="GO:0071456">
    <property type="term" value="P:cellular response to hypoxia"/>
    <property type="evidence" value="ECO:0007669"/>
    <property type="project" value="TreeGrafter"/>
</dbReference>
<evidence type="ECO:0000256" key="7">
    <source>
        <dbReference type="ARBA" id="ARBA00039004"/>
    </source>
</evidence>
<dbReference type="PROSITE" id="PS51471">
    <property type="entry name" value="FE2OG_OXY"/>
    <property type="match status" value="1"/>
</dbReference>